<dbReference type="Proteomes" id="UP000299102">
    <property type="component" value="Unassembled WGS sequence"/>
</dbReference>
<evidence type="ECO:0000313" key="4">
    <source>
        <dbReference type="Proteomes" id="UP000299102"/>
    </source>
</evidence>
<proteinExistence type="predicted"/>
<dbReference type="OrthoDB" id="7481104at2759"/>
<comment type="caution">
    <text evidence="3">The sequence shown here is derived from an EMBL/GenBank/DDBJ whole genome shotgun (WGS) entry which is preliminary data.</text>
</comment>
<dbReference type="EMBL" id="BGZK01001903">
    <property type="protein sequence ID" value="GBP88064.1"/>
    <property type="molecule type" value="Genomic_DNA"/>
</dbReference>
<keyword evidence="2" id="KW-0732">Signal</keyword>
<organism evidence="3 4">
    <name type="scientific">Eumeta variegata</name>
    <name type="common">Bagworm moth</name>
    <name type="synonym">Eumeta japonica</name>
    <dbReference type="NCBI Taxonomy" id="151549"/>
    <lineage>
        <taxon>Eukaryota</taxon>
        <taxon>Metazoa</taxon>
        <taxon>Ecdysozoa</taxon>
        <taxon>Arthropoda</taxon>
        <taxon>Hexapoda</taxon>
        <taxon>Insecta</taxon>
        <taxon>Pterygota</taxon>
        <taxon>Neoptera</taxon>
        <taxon>Endopterygota</taxon>
        <taxon>Lepidoptera</taxon>
        <taxon>Glossata</taxon>
        <taxon>Ditrysia</taxon>
        <taxon>Tineoidea</taxon>
        <taxon>Psychidae</taxon>
        <taxon>Oiketicinae</taxon>
        <taxon>Eumeta</taxon>
    </lineage>
</organism>
<feature type="region of interest" description="Disordered" evidence="1">
    <location>
        <begin position="163"/>
        <end position="188"/>
    </location>
</feature>
<keyword evidence="4" id="KW-1185">Reference proteome</keyword>
<reference evidence="3 4" key="1">
    <citation type="journal article" date="2019" name="Commun. Biol.">
        <title>The bagworm genome reveals a unique fibroin gene that provides high tensile strength.</title>
        <authorList>
            <person name="Kono N."/>
            <person name="Nakamura H."/>
            <person name="Ohtoshi R."/>
            <person name="Tomita M."/>
            <person name="Numata K."/>
            <person name="Arakawa K."/>
        </authorList>
    </citation>
    <scope>NUCLEOTIDE SEQUENCE [LARGE SCALE GENOMIC DNA]</scope>
</reference>
<gene>
    <name evidence="3" type="ORF">EVAR_64868_1</name>
</gene>
<feature type="compositionally biased region" description="Polar residues" evidence="1">
    <location>
        <begin position="163"/>
        <end position="178"/>
    </location>
</feature>
<feature type="signal peptide" evidence="2">
    <location>
        <begin position="1"/>
        <end position="17"/>
    </location>
</feature>
<accession>A0A4C1ZLV8</accession>
<feature type="compositionally biased region" description="Pro residues" evidence="1">
    <location>
        <begin position="179"/>
        <end position="188"/>
    </location>
</feature>
<evidence type="ECO:0000256" key="1">
    <source>
        <dbReference type="SAM" id="MobiDB-lite"/>
    </source>
</evidence>
<evidence type="ECO:0000256" key="2">
    <source>
        <dbReference type="SAM" id="SignalP"/>
    </source>
</evidence>
<dbReference type="AlphaFoldDB" id="A0A4C1ZLV8"/>
<feature type="chain" id="PRO_5020021119" evidence="2">
    <location>
        <begin position="18"/>
        <end position="188"/>
    </location>
</feature>
<sequence length="188" mass="21436">MGFSSFSLLLLLNGVRPWATYNRSWPATFTITKSSVRLVEGRFMQRRPVRGRYSRIFLLQRLSVLRAMWSARCHFQSQIPGDGSAVKYSCSVFTQIMDLMANDFNNVTARWCRQAHSKLKYRARPKASLELLNTVIQTDCLTCCPRHRACAIIASSYNRSIRPWSRSNPEPPGSNSTTEPPPLPSFSE</sequence>
<protein>
    <submittedName>
        <fullName evidence="3">Uncharacterized protein</fullName>
    </submittedName>
</protein>
<evidence type="ECO:0000313" key="3">
    <source>
        <dbReference type="EMBL" id="GBP88064.1"/>
    </source>
</evidence>
<name>A0A4C1ZLV8_EUMVA</name>